<evidence type="ECO:0000313" key="4">
    <source>
        <dbReference type="Proteomes" id="UP001408789"/>
    </source>
</evidence>
<keyword evidence="4" id="KW-1185">Reference proteome</keyword>
<evidence type="ECO:0000259" key="2">
    <source>
        <dbReference type="Pfam" id="PF14364"/>
    </source>
</evidence>
<keyword evidence="1" id="KW-0472">Membrane</keyword>
<dbReference type="Pfam" id="PF14364">
    <property type="entry name" value="DUF4408"/>
    <property type="match status" value="1"/>
</dbReference>
<evidence type="ECO:0000256" key="1">
    <source>
        <dbReference type="SAM" id="Phobius"/>
    </source>
</evidence>
<comment type="caution">
    <text evidence="3">The sequence shown here is derived from an EMBL/GenBank/DDBJ whole genome shotgun (WGS) entry which is preliminary data.</text>
</comment>
<keyword evidence="1" id="KW-1133">Transmembrane helix</keyword>
<dbReference type="PANTHER" id="PTHR33098:SF84">
    <property type="entry name" value="DUF4408 DOMAIN-CONTAINING PROTEIN"/>
    <property type="match status" value="1"/>
</dbReference>
<dbReference type="EMBL" id="JBCNJP010000017">
    <property type="protein sequence ID" value="KAK9065324.1"/>
    <property type="molecule type" value="Genomic_DNA"/>
</dbReference>
<dbReference type="InterPro" id="IPR008480">
    <property type="entry name" value="DUF761_pln"/>
</dbReference>
<protein>
    <recommendedName>
        <fullName evidence="2">DUF4408 domain-containing protein</fullName>
    </recommendedName>
</protein>
<dbReference type="InterPro" id="IPR025520">
    <property type="entry name" value="DUF4408"/>
</dbReference>
<sequence>MVASSSSNSWILALKVLLITAVGVSVAVTAKLAVPVMFDFALNDLPAIWSSWLQPPYLYVIINGIIVIIVVSTRLQQTNHHQENQSQLPPLDLTSDLPPASIHKTFGVIELPPVCYDFNPSVTAEPPVDLDQVDSLAVGGIEDDFSSTRSMWINPSQSLVESPPLPKKVLPEFSFPVKEKQRLVTFRFAHNRKPSKNIPEGVRGLRVLKPKKHETLDSTWKMITEGRRMPPTRQFRKSDTFENLHYDLPSDESTAAAIAKVVKKSETLKDRTVFENQNHYTQPLIKNNSPDSAGNLKKDLSLSQDELNRRVEAFIKKFNDDMRMQRQESLTRYMEMVDRGPASKKKEF</sequence>
<evidence type="ECO:0000313" key="3">
    <source>
        <dbReference type="EMBL" id="KAK9065324.1"/>
    </source>
</evidence>
<dbReference type="PANTHER" id="PTHR33098">
    <property type="entry name" value="COTTON FIBER (DUF761)"/>
    <property type="match status" value="1"/>
</dbReference>
<proteinExistence type="predicted"/>
<dbReference type="Proteomes" id="UP001408789">
    <property type="component" value="Unassembled WGS sequence"/>
</dbReference>
<dbReference type="Pfam" id="PF05553">
    <property type="entry name" value="DUF761"/>
    <property type="match status" value="1"/>
</dbReference>
<name>A0AAP0GYB5_9ASTR</name>
<feature type="transmembrane region" description="Helical" evidence="1">
    <location>
        <begin position="12"/>
        <end position="37"/>
    </location>
</feature>
<accession>A0AAP0GYB5</accession>
<feature type="transmembrane region" description="Helical" evidence="1">
    <location>
        <begin position="57"/>
        <end position="75"/>
    </location>
</feature>
<keyword evidence="1" id="KW-0812">Transmembrane</keyword>
<gene>
    <name evidence="3" type="ORF">SSX86_016707</name>
</gene>
<reference evidence="3 4" key="1">
    <citation type="submission" date="2024-04" db="EMBL/GenBank/DDBJ databases">
        <title>The reference genome of an endangered Asteraceae, Deinandra increscens subsp. villosa, native to the Central Coast of California.</title>
        <authorList>
            <person name="Guilliams M."/>
            <person name="Hasenstab-Lehman K."/>
            <person name="Meyer R."/>
            <person name="Mcevoy S."/>
        </authorList>
    </citation>
    <scope>NUCLEOTIDE SEQUENCE [LARGE SCALE GENOMIC DNA]</scope>
    <source>
        <tissue evidence="3">Leaf</tissue>
    </source>
</reference>
<feature type="domain" description="DUF4408" evidence="2">
    <location>
        <begin position="50"/>
        <end position="75"/>
    </location>
</feature>
<organism evidence="3 4">
    <name type="scientific">Deinandra increscens subsp. villosa</name>
    <dbReference type="NCBI Taxonomy" id="3103831"/>
    <lineage>
        <taxon>Eukaryota</taxon>
        <taxon>Viridiplantae</taxon>
        <taxon>Streptophyta</taxon>
        <taxon>Embryophyta</taxon>
        <taxon>Tracheophyta</taxon>
        <taxon>Spermatophyta</taxon>
        <taxon>Magnoliopsida</taxon>
        <taxon>eudicotyledons</taxon>
        <taxon>Gunneridae</taxon>
        <taxon>Pentapetalae</taxon>
        <taxon>asterids</taxon>
        <taxon>campanulids</taxon>
        <taxon>Asterales</taxon>
        <taxon>Asteraceae</taxon>
        <taxon>Asteroideae</taxon>
        <taxon>Heliantheae alliance</taxon>
        <taxon>Madieae</taxon>
        <taxon>Madiinae</taxon>
        <taxon>Deinandra</taxon>
    </lineage>
</organism>
<dbReference type="AlphaFoldDB" id="A0AAP0GYB5"/>